<dbReference type="SMART" id="SM00066">
    <property type="entry name" value="GAL4"/>
    <property type="match status" value="1"/>
</dbReference>
<feature type="compositionally biased region" description="Polar residues" evidence="6">
    <location>
        <begin position="124"/>
        <end position="137"/>
    </location>
</feature>
<feature type="region of interest" description="Disordered" evidence="6">
    <location>
        <begin position="417"/>
        <end position="436"/>
    </location>
</feature>
<comment type="subcellular location">
    <subcellularLocation>
        <location evidence="1">Nucleus</location>
    </subcellularLocation>
</comment>
<dbReference type="PROSITE" id="PS00463">
    <property type="entry name" value="ZN2_CY6_FUNGAL_1"/>
    <property type="match status" value="1"/>
</dbReference>
<keyword evidence="5" id="KW-0539">Nucleus</keyword>
<dbReference type="AlphaFoldDB" id="A0A1B8GKS3"/>
<dbReference type="SMART" id="SM00906">
    <property type="entry name" value="Fungal_trans"/>
    <property type="match status" value="1"/>
</dbReference>
<feature type="compositionally biased region" description="Polar residues" evidence="6">
    <location>
        <begin position="426"/>
        <end position="436"/>
    </location>
</feature>
<dbReference type="GO" id="GO:0006351">
    <property type="term" value="P:DNA-templated transcription"/>
    <property type="evidence" value="ECO:0007669"/>
    <property type="project" value="InterPro"/>
</dbReference>
<dbReference type="Gene3D" id="4.10.240.10">
    <property type="entry name" value="Zn(2)-C6 fungal-type DNA-binding domain"/>
    <property type="match status" value="1"/>
</dbReference>
<dbReference type="GO" id="GO:0000981">
    <property type="term" value="F:DNA-binding transcription factor activity, RNA polymerase II-specific"/>
    <property type="evidence" value="ECO:0007669"/>
    <property type="project" value="InterPro"/>
</dbReference>
<dbReference type="InterPro" id="IPR001138">
    <property type="entry name" value="Zn2Cys6_DnaBD"/>
</dbReference>
<feature type="domain" description="Zn(2)-C6 fungal-type" evidence="7">
    <location>
        <begin position="15"/>
        <end position="45"/>
    </location>
</feature>
<feature type="compositionally biased region" description="Polar residues" evidence="6">
    <location>
        <begin position="736"/>
        <end position="746"/>
    </location>
</feature>
<dbReference type="InterPro" id="IPR007219">
    <property type="entry name" value="XnlR_reg_dom"/>
</dbReference>
<dbReference type="RefSeq" id="XP_059319686.1">
    <property type="nucleotide sequence ID" value="XM_059463715.1"/>
</dbReference>
<sequence>MDSSQTPLPASTRPACRECRRRKLGCSKELPACKECRRLGAGCVYEAREKPGLKPGAVENLNRRVDRVEQLLQQLQQQTESAQSSGYAPSPAWRNGDDHRPREASELLQLFEREMREFKIMNNRRTTASSQGPTQPEGQLVEGLKRSAEFSPRHQAKRRRLISEGNFNWGELVLCSDSLDKQSSAYLLDGVLDNYFSQVHPWLPMLHENSFRQQLAEQVYDENIEAILHAMVVAAVRLVIRPDTPASIRRTLKLTKRSRDWVLLHAFGSLSVENLQALLIIAFDYIGRGEANSAWSIVGSLTRTVEYLQLSVEVDDTDEQPLLKPCPIVPSCKDWTETETRRRVFWNIFNMDRLCSVMTGWNTSLTSDDVHRRLPVDGVLWRKREAVTAPYFGIWDKSAGRIGNSIAYLTTQYPTLAQSPEEEHQSPGSMSNFGQNNNTEAMSSVGAFAYCIEATESMSRVTTYFLQQKVNLSDQKQIGSWLMRFKELDLRLVHWKMFLPGKWKDTNISRRPTEIIMDPNLTLAHITHNASMILLHQLIAYPPENWDWATRLPSRCSADTCQTAALETSSITEKYLWSPTTSKIVNSQFTFCVFLAARVLLVHWRYYEDKHPLPEFFKLIESLDALSNRWEGSPRLNTTGHANLAAKYAGLLRRMHEKCVNDVGFRIGVLAYANELGVDSINSPQVVNIDQEDSSDEEDIIERTEENSQRRSMNEPNHVQNPEVQDVAKSEDQAASGYQANGSSRTAGREGTFPPTGELRTPISIDPTPVQLPVSQQQYPLMQRPNVSVMQGNDIVPDEFTYISQMFLNQQFLDRDRVISYDEGMFAANMDGWE</sequence>
<dbReference type="SUPFAM" id="SSF57701">
    <property type="entry name" value="Zn2/Cys6 DNA-binding domain"/>
    <property type="match status" value="1"/>
</dbReference>
<feature type="region of interest" description="Disordered" evidence="6">
    <location>
        <begin position="687"/>
        <end position="766"/>
    </location>
</feature>
<dbReference type="EMBL" id="KV460228">
    <property type="protein sequence ID" value="OBT96441.2"/>
    <property type="molecule type" value="Genomic_DNA"/>
</dbReference>
<evidence type="ECO:0000313" key="9">
    <source>
        <dbReference type="Proteomes" id="UP000091956"/>
    </source>
</evidence>
<feature type="compositionally biased region" description="Polar residues" evidence="6">
    <location>
        <begin position="714"/>
        <end position="723"/>
    </location>
</feature>
<dbReference type="CDD" id="cd00067">
    <property type="entry name" value="GAL4"/>
    <property type="match status" value="1"/>
</dbReference>
<evidence type="ECO:0000256" key="2">
    <source>
        <dbReference type="ARBA" id="ARBA00022723"/>
    </source>
</evidence>
<dbReference type="InterPro" id="IPR036864">
    <property type="entry name" value="Zn2-C6_fun-type_DNA-bd_sf"/>
</dbReference>
<evidence type="ECO:0000256" key="5">
    <source>
        <dbReference type="ARBA" id="ARBA00023242"/>
    </source>
</evidence>
<feature type="compositionally biased region" description="Basic and acidic residues" evidence="6">
    <location>
        <begin position="701"/>
        <end position="713"/>
    </location>
</feature>
<keyword evidence="2" id="KW-0479">Metal-binding</keyword>
<proteinExistence type="predicted"/>
<dbReference type="CDD" id="cd12148">
    <property type="entry name" value="fungal_TF_MHR"/>
    <property type="match status" value="1"/>
</dbReference>
<keyword evidence="9" id="KW-1185">Reference proteome</keyword>
<dbReference type="Proteomes" id="UP000091956">
    <property type="component" value="Unassembled WGS sequence"/>
</dbReference>
<dbReference type="Pfam" id="PF00172">
    <property type="entry name" value="Zn_clus"/>
    <property type="match status" value="1"/>
</dbReference>
<reference evidence="8 9" key="1">
    <citation type="submission" date="2016-03" db="EMBL/GenBank/DDBJ databases">
        <title>Comparative genomics of Pseudogymnoascus destructans, the fungus causing white-nose syndrome of bats.</title>
        <authorList>
            <person name="Palmer J.M."/>
            <person name="Drees K.P."/>
            <person name="Foster J.T."/>
            <person name="Lindner D.L."/>
        </authorList>
    </citation>
    <scope>NUCLEOTIDE SEQUENCE [LARGE SCALE GENOMIC DNA]</scope>
    <source>
        <strain evidence="8 9">UAMH 10579</strain>
    </source>
</reference>
<dbReference type="Pfam" id="PF04082">
    <property type="entry name" value="Fungal_trans"/>
    <property type="match status" value="1"/>
</dbReference>
<accession>A0A1B8GKS3</accession>
<feature type="compositionally biased region" description="Basic and acidic residues" evidence="6">
    <location>
        <begin position="143"/>
        <end position="152"/>
    </location>
</feature>
<feature type="region of interest" description="Disordered" evidence="6">
    <location>
        <begin position="75"/>
        <end position="101"/>
    </location>
</feature>
<feature type="region of interest" description="Disordered" evidence="6">
    <location>
        <begin position="124"/>
        <end position="152"/>
    </location>
</feature>
<evidence type="ECO:0000259" key="7">
    <source>
        <dbReference type="PROSITE" id="PS50048"/>
    </source>
</evidence>
<keyword evidence="4" id="KW-0804">Transcription</keyword>
<organism evidence="8 9">
    <name type="scientific">Pseudogymnoascus verrucosus</name>
    <dbReference type="NCBI Taxonomy" id="342668"/>
    <lineage>
        <taxon>Eukaryota</taxon>
        <taxon>Fungi</taxon>
        <taxon>Dikarya</taxon>
        <taxon>Ascomycota</taxon>
        <taxon>Pezizomycotina</taxon>
        <taxon>Leotiomycetes</taxon>
        <taxon>Thelebolales</taxon>
        <taxon>Thelebolaceae</taxon>
        <taxon>Pseudogymnoascus</taxon>
    </lineage>
</organism>
<dbReference type="GO" id="GO:0005634">
    <property type="term" value="C:nucleus"/>
    <property type="evidence" value="ECO:0007669"/>
    <property type="project" value="UniProtKB-SubCell"/>
</dbReference>
<evidence type="ECO:0000256" key="1">
    <source>
        <dbReference type="ARBA" id="ARBA00004123"/>
    </source>
</evidence>
<evidence type="ECO:0000313" key="8">
    <source>
        <dbReference type="EMBL" id="OBT96441.2"/>
    </source>
</evidence>
<name>A0A1B8GKS3_9PEZI</name>
<evidence type="ECO:0000256" key="6">
    <source>
        <dbReference type="SAM" id="MobiDB-lite"/>
    </source>
</evidence>
<dbReference type="PROSITE" id="PS50048">
    <property type="entry name" value="ZN2_CY6_FUNGAL_2"/>
    <property type="match status" value="1"/>
</dbReference>
<dbReference type="GO" id="GO:0008270">
    <property type="term" value="F:zinc ion binding"/>
    <property type="evidence" value="ECO:0007669"/>
    <property type="project" value="InterPro"/>
</dbReference>
<dbReference type="GeneID" id="28838980"/>
<dbReference type="InterPro" id="IPR050815">
    <property type="entry name" value="TF_fung"/>
</dbReference>
<dbReference type="PANTHER" id="PTHR47338">
    <property type="entry name" value="ZN(II)2CYS6 TRANSCRIPTION FACTOR (EUROFUNG)-RELATED"/>
    <property type="match status" value="1"/>
</dbReference>
<protein>
    <recommendedName>
        <fullName evidence="7">Zn(2)-C6 fungal-type domain-containing protein</fullName>
    </recommendedName>
</protein>
<dbReference type="GO" id="GO:0003677">
    <property type="term" value="F:DNA binding"/>
    <property type="evidence" value="ECO:0007669"/>
    <property type="project" value="InterPro"/>
</dbReference>
<feature type="compositionally biased region" description="Acidic residues" evidence="6">
    <location>
        <begin position="690"/>
        <end position="700"/>
    </location>
</feature>
<evidence type="ECO:0000256" key="4">
    <source>
        <dbReference type="ARBA" id="ARBA00023163"/>
    </source>
</evidence>
<gene>
    <name evidence="8" type="ORF">VE01_05594</name>
</gene>
<dbReference type="PANTHER" id="PTHR47338:SF23">
    <property type="entry name" value="ZN(II)2CYS6 TRANSCRIPTION FACTOR (EUROFUNG)"/>
    <property type="match status" value="1"/>
</dbReference>
<keyword evidence="3" id="KW-0805">Transcription regulation</keyword>
<reference evidence="9" key="2">
    <citation type="journal article" date="2018" name="Nat. Commun.">
        <title>Extreme sensitivity to ultraviolet light in the fungal pathogen causing white-nose syndrome of bats.</title>
        <authorList>
            <person name="Palmer J.M."/>
            <person name="Drees K.P."/>
            <person name="Foster J.T."/>
            <person name="Lindner D.L."/>
        </authorList>
    </citation>
    <scope>NUCLEOTIDE SEQUENCE [LARGE SCALE GENOMIC DNA]</scope>
    <source>
        <strain evidence="9">UAMH 10579</strain>
    </source>
</reference>
<dbReference type="STRING" id="342668.A0A1B8GKS3"/>
<evidence type="ECO:0000256" key="3">
    <source>
        <dbReference type="ARBA" id="ARBA00023015"/>
    </source>
</evidence>